<evidence type="ECO:0000256" key="1">
    <source>
        <dbReference type="SAM" id="MobiDB-lite"/>
    </source>
</evidence>
<feature type="region of interest" description="Disordered" evidence="1">
    <location>
        <begin position="48"/>
        <end position="103"/>
    </location>
</feature>
<evidence type="ECO:0000313" key="3">
    <source>
        <dbReference type="Proteomes" id="UP000749559"/>
    </source>
</evidence>
<reference evidence="2" key="1">
    <citation type="submission" date="2022-03" db="EMBL/GenBank/DDBJ databases">
        <authorList>
            <person name="Martin C."/>
        </authorList>
    </citation>
    <scope>NUCLEOTIDE SEQUENCE</scope>
</reference>
<name>A0A8J1Y5S7_OWEFU</name>
<sequence length="103" mass="11660">MGDIKVTIEIGGSKQVFIQPSGQNVEKVDYKTVKQSLKTLQKSTNDYLTEKITQEKNSNPSENSNFQQEDDDDEEDSEDDETADQNGDFKEPEAKRPRSDDVT</sequence>
<accession>A0A8J1Y5S7</accession>
<gene>
    <name evidence="2" type="ORF">OFUS_LOCUS17982</name>
</gene>
<comment type="caution">
    <text evidence="2">The sequence shown here is derived from an EMBL/GenBank/DDBJ whole genome shotgun (WGS) entry which is preliminary data.</text>
</comment>
<dbReference type="Proteomes" id="UP000749559">
    <property type="component" value="Unassembled WGS sequence"/>
</dbReference>
<feature type="compositionally biased region" description="Acidic residues" evidence="1">
    <location>
        <begin position="68"/>
        <end position="83"/>
    </location>
</feature>
<keyword evidence="3" id="KW-1185">Reference proteome</keyword>
<protein>
    <submittedName>
        <fullName evidence="2">Uncharacterized protein</fullName>
    </submittedName>
</protein>
<organism evidence="2 3">
    <name type="scientific">Owenia fusiformis</name>
    <name type="common">Polychaete worm</name>
    <dbReference type="NCBI Taxonomy" id="6347"/>
    <lineage>
        <taxon>Eukaryota</taxon>
        <taxon>Metazoa</taxon>
        <taxon>Spiralia</taxon>
        <taxon>Lophotrochozoa</taxon>
        <taxon>Annelida</taxon>
        <taxon>Polychaeta</taxon>
        <taxon>Sedentaria</taxon>
        <taxon>Canalipalpata</taxon>
        <taxon>Sabellida</taxon>
        <taxon>Oweniida</taxon>
        <taxon>Oweniidae</taxon>
        <taxon>Owenia</taxon>
    </lineage>
</organism>
<dbReference type="AlphaFoldDB" id="A0A8J1Y5S7"/>
<feature type="compositionally biased region" description="Polar residues" evidence="1">
    <location>
        <begin position="55"/>
        <end position="67"/>
    </location>
</feature>
<feature type="compositionally biased region" description="Basic and acidic residues" evidence="1">
    <location>
        <begin position="87"/>
        <end position="103"/>
    </location>
</feature>
<dbReference type="EMBL" id="CAIIXF020000008">
    <property type="protein sequence ID" value="CAH1793086.1"/>
    <property type="molecule type" value="Genomic_DNA"/>
</dbReference>
<proteinExistence type="predicted"/>
<evidence type="ECO:0000313" key="2">
    <source>
        <dbReference type="EMBL" id="CAH1793086.1"/>
    </source>
</evidence>